<evidence type="ECO:0000313" key="8">
    <source>
        <dbReference type="Proteomes" id="UP001497383"/>
    </source>
</evidence>
<sequence>MSGSLVPPISIKTVLTCLLWYTVSSITSQLTKLILTKFTYPLFLSQCQFLIGAALAAFVIVVAKSFPHVEEYFPAGSIPSSKSRTQPVLSFAMLLKAFPLGLFQFVGKYFSLSATSLIPLPTISSVKALSPLLIVLGYRIIYHVVFPPVTYLSLAPLLIGVILIITSDSVKNPHSTTNLLTNENHEIDNKQVQGLVLCLLSTVVFAAQNIYGKQIITWDNADKSHNPASLVLNTEPSKPSTPLPSFEFEKNNHHPKSQFGYFEPKSANNNGDFAQNNAKKYLHVRQRSNSVHLPYSTSDLTLDQRKENHLWTPPTSPHSLNTYSAPTYAHTARVGNTNAYNPFAYFINRFQLDKVPKPDKMTIILYCSLIGSSFSIGGFLMNELPKMYRQFAFDSDLENIVDTTSDFLAIMVLILLDSLSHFLQTLLAFHLLGSIPALSYSIASMMKRIVLITVSIIITLNHATVVDGAQSIQLGQLTTEQIVGLVLIAIGLYCYDRWGSRSLKSK</sequence>
<dbReference type="EMBL" id="OZ022405">
    <property type="protein sequence ID" value="CAK9436128.1"/>
    <property type="molecule type" value="Genomic_DNA"/>
</dbReference>
<keyword evidence="8" id="KW-1185">Reference proteome</keyword>
<evidence type="ECO:0000259" key="6">
    <source>
        <dbReference type="Pfam" id="PF03151"/>
    </source>
</evidence>
<feature type="domain" description="Sugar phosphate transporter" evidence="6">
    <location>
        <begin position="401"/>
        <end position="466"/>
    </location>
</feature>
<dbReference type="GeneID" id="92205882"/>
<evidence type="ECO:0000256" key="2">
    <source>
        <dbReference type="ARBA" id="ARBA00022692"/>
    </source>
</evidence>
<protein>
    <recommendedName>
        <fullName evidence="6">Sugar phosphate transporter domain-containing protein</fullName>
    </recommendedName>
</protein>
<gene>
    <name evidence="7" type="ORF">LODBEIA_P06860</name>
</gene>
<organism evidence="7 8">
    <name type="scientific">Lodderomyces beijingensis</name>
    <dbReference type="NCBI Taxonomy" id="1775926"/>
    <lineage>
        <taxon>Eukaryota</taxon>
        <taxon>Fungi</taxon>
        <taxon>Dikarya</taxon>
        <taxon>Ascomycota</taxon>
        <taxon>Saccharomycotina</taxon>
        <taxon>Pichiomycetes</taxon>
        <taxon>Debaryomycetaceae</taxon>
        <taxon>Candida/Lodderomyces clade</taxon>
        <taxon>Lodderomyces</taxon>
    </lineage>
</organism>
<keyword evidence="3 5" id="KW-1133">Transmembrane helix</keyword>
<keyword evidence="4 5" id="KW-0472">Membrane</keyword>
<feature type="transmembrane region" description="Helical" evidence="5">
    <location>
        <begin position="478"/>
        <end position="495"/>
    </location>
</feature>
<dbReference type="InterPro" id="IPR004853">
    <property type="entry name" value="Sugar_P_trans_dom"/>
</dbReference>
<feature type="domain" description="Sugar phosphate transporter" evidence="6">
    <location>
        <begin position="12"/>
        <end position="163"/>
    </location>
</feature>
<feature type="transmembrane region" description="Helical" evidence="5">
    <location>
        <begin position="145"/>
        <end position="165"/>
    </location>
</feature>
<reference evidence="7 8" key="1">
    <citation type="submission" date="2024-03" db="EMBL/GenBank/DDBJ databases">
        <authorList>
            <person name="Brejova B."/>
        </authorList>
    </citation>
    <scope>NUCLEOTIDE SEQUENCE [LARGE SCALE GENOMIC DNA]</scope>
    <source>
        <strain evidence="7 8">CBS 14171</strain>
    </source>
</reference>
<feature type="transmembrane region" description="Helical" evidence="5">
    <location>
        <begin position="192"/>
        <end position="211"/>
    </location>
</feature>
<evidence type="ECO:0000256" key="3">
    <source>
        <dbReference type="ARBA" id="ARBA00022989"/>
    </source>
</evidence>
<evidence type="ECO:0000256" key="1">
    <source>
        <dbReference type="ARBA" id="ARBA00004141"/>
    </source>
</evidence>
<feature type="transmembrane region" description="Helical" evidence="5">
    <location>
        <begin position="118"/>
        <end position="138"/>
    </location>
</feature>
<evidence type="ECO:0000313" key="7">
    <source>
        <dbReference type="EMBL" id="CAK9436128.1"/>
    </source>
</evidence>
<feature type="transmembrane region" description="Helical" evidence="5">
    <location>
        <begin position="363"/>
        <end position="381"/>
    </location>
</feature>
<dbReference type="Pfam" id="PF03151">
    <property type="entry name" value="TPT"/>
    <property type="match status" value="2"/>
</dbReference>
<proteinExistence type="predicted"/>
<comment type="subcellular location">
    <subcellularLocation>
        <location evidence="1">Membrane</location>
        <topology evidence="1">Multi-pass membrane protein</topology>
    </subcellularLocation>
</comment>
<dbReference type="RefSeq" id="XP_066827624.1">
    <property type="nucleotide sequence ID" value="XM_066976633.1"/>
</dbReference>
<keyword evidence="2 5" id="KW-0812">Transmembrane</keyword>
<dbReference type="PANTHER" id="PTHR11132">
    <property type="entry name" value="SOLUTE CARRIER FAMILY 35"/>
    <property type="match status" value="1"/>
</dbReference>
<accession>A0ABP0ZE92</accession>
<name>A0ABP0ZE92_9ASCO</name>
<evidence type="ECO:0000256" key="4">
    <source>
        <dbReference type="ARBA" id="ARBA00023136"/>
    </source>
</evidence>
<dbReference type="InterPro" id="IPR050186">
    <property type="entry name" value="TPT_transporter"/>
</dbReference>
<evidence type="ECO:0000256" key="5">
    <source>
        <dbReference type="SAM" id="Phobius"/>
    </source>
</evidence>
<dbReference type="Proteomes" id="UP001497383">
    <property type="component" value="Chromosome 1"/>
</dbReference>
<feature type="transmembrane region" description="Helical" evidence="5">
    <location>
        <begin position="449"/>
        <end position="466"/>
    </location>
</feature>
<feature type="transmembrane region" description="Helical" evidence="5">
    <location>
        <begin position="49"/>
        <end position="67"/>
    </location>
</feature>